<comment type="caution">
    <text evidence="5">The sequence shown here is derived from an EMBL/GenBank/DDBJ whole genome shotgun (WGS) entry which is preliminary data.</text>
</comment>
<dbReference type="PANTHER" id="PTHR24220:SF685">
    <property type="entry name" value="ABC TRANSPORTER RELATED"/>
    <property type="match status" value="1"/>
</dbReference>
<evidence type="ECO:0000313" key="6">
    <source>
        <dbReference type="Proteomes" id="UP000637628"/>
    </source>
</evidence>
<dbReference type="PROSITE" id="PS00211">
    <property type="entry name" value="ABC_TRANSPORTER_1"/>
    <property type="match status" value="1"/>
</dbReference>
<reference evidence="5 6" key="1">
    <citation type="submission" date="2021-01" db="EMBL/GenBank/DDBJ databases">
        <title>Whole genome shotgun sequence of Actinoplanes durhamensis NBRC 14914.</title>
        <authorList>
            <person name="Komaki H."/>
            <person name="Tamura T."/>
        </authorList>
    </citation>
    <scope>NUCLEOTIDE SEQUENCE [LARGE SCALE GENOMIC DNA]</scope>
    <source>
        <strain evidence="5 6">NBRC 14914</strain>
    </source>
</reference>
<dbReference type="Pfam" id="PF00005">
    <property type="entry name" value="ABC_tran"/>
    <property type="match status" value="1"/>
</dbReference>
<dbReference type="EMBL" id="BOML01000080">
    <property type="protein sequence ID" value="GIE07411.1"/>
    <property type="molecule type" value="Genomic_DNA"/>
</dbReference>
<protein>
    <submittedName>
        <fullName evidence="5">ABC transporter ATP-binding protein</fullName>
    </submittedName>
</protein>
<dbReference type="InterPro" id="IPR003439">
    <property type="entry name" value="ABC_transporter-like_ATP-bd"/>
</dbReference>
<evidence type="ECO:0000256" key="1">
    <source>
        <dbReference type="ARBA" id="ARBA00022448"/>
    </source>
</evidence>
<dbReference type="GO" id="GO:0005524">
    <property type="term" value="F:ATP binding"/>
    <property type="evidence" value="ECO:0007669"/>
    <property type="project" value="UniProtKB-KW"/>
</dbReference>
<dbReference type="SMART" id="SM00382">
    <property type="entry name" value="AAA"/>
    <property type="match status" value="1"/>
</dbReference>
<keyword evidence="6" id="KW-1185">Reference proteome</keyword>
<name>A0ABQ3ZC66_9ACTN</name>
<evidence type="ECO:0000256" key="3">
    <source>
        <dbReference type="ARBA" id="ARBA00022840"/>
    </source>
</evidence>
<keyword evidence="1" id="KW-0813">Transport</keyword>
<evidence type="ECO:0000313" key="5">
    <source>
        <dbReference type="EMBL" id="GIE07411.1"/>
    </source>
</evidence>
<keyword evidence="3 5" id="KW-0067">ATP-binding</keyword>
<dbReference type="InterPro" id="IPR015854">
    <property type="entry name" value="ABC_transpr_LolD-like"/>
</dbReference>
<dbReference type="InterPro" id="IPR003593">
    <property type="entry name" value="AAA+_ATPase"/>
</dbReference>
<dbReference type="InterPro" id="IPR017871">
    <property type="entry name" value="ABC_transporter-like_CS"/>
</dbReference>
<dbReference type="SUPFAM" id="SSF52540">
    <property type="entry name" value="P-loop containing nucleoside triphosphate hydrolases"/>
    <property type="match status" value="1"/>
</dbReference>
<dbReference type="Proteomes" id="UP000637628">
    <property type="component" value="Unassembled WGS sequence"/>
</dbReference>
<dbReference type="PROSITE" id="PS50893">
    <property type="entry name" value="ABC_TRANSPORTER_2"/>
    <property type="match status" value="1"/>
</dbReference>
<organism evidence="5 6">
    <name type="scientific">Paractinoplanes durhamensis</name>
    <dbReference type="NCBI Taxonomy" id="113563"/>
    <lineage>
        <taxon>Bacteria</taxon>
        <taxon>Bacillati</taxon>
        <taxon>Actinomycetota</taxon>
        <taxon>Actinomycetes</taxon>
        <taxon>Micromonosporales</taxon>
        <taxon>Micromonosporaceae</taxon>
        <taxon>Paractinoplanes</taxon>
    </lineage>
</organism>
<accession>A0ABQ3ZC66</accession>
<dbReference type="Gene3D" id="3.40.50.300">
    <property type="entry name" value="P-loop containing nucleotide triphosphate hydrolases"/>
    <property type="match status" value="1"/>
</dbReference>
<sequence>MTREDAAVTLRGISRSYGRGNAAVRAVDNVTLAFPRGAWTAVMGPSGSGKSTLLHCAAGLERVDEGQVLLGDTDLTAARDRTLTELRRTRIGFVFQSFNLIGSMTAAQNVALPLRLAGQRPSAAVVRDTLASVGLADRARHRPRELSGGQQQRVALARAMVTRPDVLFADEPTGALDSTSAAVVLDMMRQMASNGQSIVMVTHDPLAAARADAVIFLRDGRVVDRLAGASAGQVAARLTALEVGP</sequence>
<gene>
    <name evidence="5" type="ORF">Adu01nite_87610</name>
</gene>
<evidence type="ECO:0000259" key="4">
    <source>
        <dbReference type="PROSITE" id="PS50893"/>
    </source>
</evidence>
<dbReference type="InterPro" id="IPR017911">
    <property type="entry name" value="MacB-like_ATP-bd"/>
</dbReference>
<keyword evidence="2" id="KW-0547">Nucleotide-binding</keyword>
<dbReference type="CDD" id="cd03255">
    <property type="entry name" value="ABC_MJ0796_LolCDE_FtsE"/>
    <property type="match status" value="1"/>
</dbReference>
<feature type="domain" description="ABC transporter" evidence="4">
    <location>
        <begin position="8"/>
        <end position="244"/>
    </location>
</feature>
<proteinExistence type="predicted"/>
<dbReference type="PANTHER" id="PTHR24220">
    <property type="entry name" value="IMPORT ATP-BINDING PROTEIN"/>
    <property type="match status" value="1"/>
</dbReference>
<dbReference type="InterPro" id="IPR027417">
    <property type="entry name" value="P-loop_NTPase"/>
</dbReference>
<evidence type="ECO:0000256" key="2">
    <source>
        <dbReference type="ARBA" id="ARBA00022741"/>
    </source>
</evidence>